<reference evidence="2" key="2">
    <citation type="submission" date="2005-06" db="EMBL/GenBank/DDBJ databases">
        <title>Sequencing of the draft genome and assembly of Crocosphaera watsonii WH 8501.</title>
        <authorList>
            <consortium name="US DOE Joint Genome Institute (JGI-PGF)"/>
            <person name="Copeland A."/>
            <person name="Lucas S."/>
            <person name="Lapidus A."/>
            <person name="Barry K."/>
            <person name="Detter C."/>
            <person name="Glavina T."/>
            <person name="Hammon N."/>
            <person name="Israni S."/>
            <person name="Pitluck S."/>
            <person name="Richardson P."/>
        </authorList>
    </citation>
    <scope>NUCLEOTIDE SEQUENCE [LARGE SCALE GENOMIC DNA]</scope>
    <source>
        <strain evidence="2">WH 8501</strain>
    </source>
</reference>
<proteinExistence type="predicted"/>
<dbReference type="AlphaFoldDB" id="Q4C1R7"/>
<dbReference type="RefSeq" id="WP_007306231.1">
    <property type="nucleotide sequence ID" value="NZ_AADV02000039.1"/>
</dbReference>
<accession>Q4C1R7</accession>
<feature type="transmembrane region" description="Helical" evidence="1">
    <location>
        <begin position="286"/>
        <end position="303"/>
    </location>
</feature>
<sequence length="322" mass="36014">MNESKLDSKNNTSISQQESDITITLNSIEDIDNTINTLLTNLSVKSQDMDQDIQIEISNFFTLFRRIKKFTASTKFNKNKPIQDEVYTIMKNLVLAYDMLQNNNNLTLATNIRIDAERALHYPETPLIGNILTVFHGFLSNSSTALKILIGLALALPMYLSIPAILFVALEQASSDLTESALISESKEARDEDIPSIYVLDFKEGAWLMTLAFISGSTGSVISILSRVGEYNKPEHKHENTASILPIFIGLFKPIIGGVFGIFVYGVMNTALLNDLLDQKRTDSKWFTVISITFVVGFSERLAQDMIGQIEYKMKTDRSSDS</sequence>
<feature type="transmembrane region" description="Helical" evidence="1">
    <location>
        <begin position="148"/>
        <end position="170"/>
    </location>
</feature>
<dbReference type="Proteomes" id="UP000003922">
    <property type="component" value="Unassembled WGS sequence"/>
</dbReference>
<feature type="transmembrane region" description="Helical" evidence="1">
    <location>
        <begin position="205"/>
        <end position="225"/>
    </location>
</feature>
<evidence type="ECO:0000256" key="1">
    <source>
        <dbReference type="SAM" id="Phobius"/>
    </source>
</evidence>
<feature type="transmembrane region" description="Helical" evidence="1">
    <location>
        <begin position="245"/>
        <end position="266"/>
    </location>
</feature>
<keyword evidence="1" id="KW-0472">Membrane</keyword>
<comment type="caution">
    <text evidence="2">The sequence shown here is derived from an EMBL/GenBank/DDBJ whole genome shotgun (WGS) entry which is preliminary data.</text>
</comment>
<reference evidence="2" key="1">
    <citation type="submission" date="2004-02" db="EMBL/GenBank/DDBJ databases">
        <authorList>
            <consortium name="DOE Joint Genome Institute"/>
        </authorList>
    </citation>
    <scope>NUCLEOTIDE SEQUENCE [LARGE SCALE GENOMIC DNA]</scope>
    <source>
        <strain evidence="2">WH 8501</strain>
    </source>
</reference>
<organism evidence="2 3">
    <name type="scientific">Crocosphaera watsonii WH 8501</name>
    <dbReference type="NCBI Taxonomy" id="165597"/>
    <lineage>
        <taxon>Bacteria</taxon>
        <taxon>Bacillati</taxon>
        <taxon>Cyanobacteriota</taxon>
        <taxon>Cyanophyceae</taxon>
        <taxon>Oscillatoriophycideae</taxon>
        <taxon>Chroococcales</taxon>
        <taxon>Aphanothecaceae</taxon>
        <taxon>Crocosphaera</taxon>
    </lineage>
</organism>
<reference evidence="2" key="3">
    <citation type="submission" date="2016-12" db="EMBL/GenBank/DDBJ databases">
        <title>Annotation of the draft genome assembly of Crocosphaera watsonii WH 8501.</title>
        <authorList>
            <consortium name="US DOE Joint Genome Institute (JGI-ORNL)"/>
            <person name="Larimer F."/>
            <person name="Land M."/>
        </authorList>
    </citation>
    <scope>NUCLEOTIDE SEQUENCE</scope>
    <source>
        <strain evidence="2">WH 8501</strain>
    </source>
</reference>
<evidence type="ECO:0000313" key="2">
    <source>
        <dbReference type="EMBL" id="EAM50098.1"/>
    </source>
</evidence>
<gene>
    <name evidence="2" type="ORF">CwatDRAFT_2731</name>
</gene>
<keyword evidence="1" id="KW-1133">Transmembrane helix</keyword>
<protein>
    <submittedName>
        <fullName evidence="2">Uncharacterized protein</fullName>
    </submittedName>
</protein>
<dbReference type="KEGG" id="cwa:CwatDRAFT_2731"/>
<keyword evidence="3" id="KW-1185">Reference proteome</keyword>
<dbReference type="EMBL" id="AADV02000039">
    <property type="protein sequence ID" value="EAM50098.1"/>
    <property type="molecule type" value="Genomic_DNA"/>
</dbReference>
<dbReference type="OrthoDB" id="491002at2"/>
<evidence type="ECO:0000313" key="3">
    <source>
        <dbReference type="Proteomes" id="UP000003922"/>
    </source>
</evidence>
<name>Q4C1R7_CROWT</name>
<keyword evidence="1" id="KW-0812">Transmembrane</keyword>